<dbReference type="NCBIfam" id="TIGR01596">
    <property type="entry name" value="cas3_HD"/>
    <property type="match status" value="1"/>
</dbReference>
<evidence type="ECO:0000256" key="3">
    <source>
        <dbReference type="ARBA" id="ARBA00022722"/>
    </source>
</evidence>
<dbReference type="GO" id="GO:0004519">
    <property type="term" value="F:endonuclease activity"/>
    <property type="evidence" value="ECO:0007669"/>
    <property type="project" value="UniProtKB-KW"/>
</dbReference>
<dbReference type="EMBL" id="PKKO01000001">
    <property type="protein sequence ID" value="PKY73511.1"/>
    <property type="molecule type" value="Genomic_DNA"/>
</dbReference>
<dbReference type="Gene3D" id="3.40.50.300">
    <property type="entry name" value="P-loop containing nucleotide triphosphate hydrolases"/>
    <property type="match status" value="2"/>
</dbReference>
<dbReference type="InterPro" id="IPR027417">
    <property type="entry name" value="P-loop_NTPase"/>
</dbReference>
<keyword evidence="6" id="KW-0378">Hydrolase</keyword>
<evidence type="ECO:0000256" key="4">
    <source>
        <dbReference type="ARBA" id="ARBA00022723"/>
    </source>
</evidence>
<accession>A0A2I1IQW6</accession>
<keyword evidence="9" id="KW-0051">Antiviral defense</keyword>
<dbReference type="SMART" id="SM00490">
    <property type="entry name" value="HELICc"/>
    <property type="match status" value="1"/>
</dbReference>
<evidence type="ECO:0000256" key="7">
    <source>
        <dbReference type="ARBA" id="ARBA00022806"/>
    </source>
</evidence>
<dbReference type="InterPro" id="IPR050547">
    <property type="entry name" value="DEAD_box_RNA_helicases"/>
</dbReference>
<dbReference type="InterPro" id="IPR014001">
    <property type="entry name" value="Helicase_ATP-bd"/>
</dbReference>
<comment type="similarity">
    <text evidence="1">In the N-terminal section; belongs to the CRISPR-associated nuclease Cas3-HD family.</text>
</comment>
<dbReference type="PANTHER" id="PTHR47963:SF9">
    <property type="entry name" value="CRISPR-ASSOCIATED ENDONUCLEASE_HELICASE CAS3"/>
    <property type="match status" value="1"/>
</dbReference>
<comment type="similarity">
    <text evidence="2">In the central section; belongs to the CRISPR-associated helicase Cas3 family.</text>
</comment>
<keyword evidence="4" id="KW-0479">Metal-binding</keyword>
<evidence type="ECO:0000313" key="11">
    <source>
        <dbReference type="EMBL" id="PKY73511.1"/>
    </source>
</evidence>
<dbReference type="GO" id="GO:0046872">
    <property type="term" value="F:metal ion binding"/>
    <property type="evidence" value="ECO:0007669"/>
    <property type="project" value="UniProtKB-KW"/>
</dbReference>
<keyword evidence="8" id="KW-0067">ATP-binding</keyword>
<dbReference type="CDD" id="cd09641">
    <property type="entry name" value="Cas3''_I"/>
    <property type="match status" value="1"/>
</dbReference>
<dbReference type="Pfam" id="PF18019">
    <property type="entry name" value="Cas3_HD"/>
    <property type="match status" value="1"/>
</dbReference>
<organism evidence="11 12">
    <name type="scientific">Winkia neuii</name>
    <dbReference type="NCBI Taxonomy" id="33007"/>
    <lineage>
        <taxon>Bacteria</taxon>
        <taxon>Bacillati</taxon>
        <taxon>Actinomycetota</taxon>
        <taxon>Actinomycetes</taxon>
        <taxon>Actinomycetales</taxon>
        <taxon>Actinomycetaceae</taxon>
        <taxon>Winkia</taxon>
    </lineage>
</organism>
<dbReference type="InterPro" id="IPR003607">
    <property type="entry name" value="HD/PDEase_dom"/>
</dbReference>
<dbReference type="Pfam" id="PF00270">
    <property type="entry name" value="DEAD"/>
    <property type="match status" value="1"/>
</dbReference>
<dbReference type="GO" id="GO:0003724">
    <property type="term" value="F:RNA helicase activity"/>
    <property type="evidence" value="ECO:0007669"/>
    <property type="project" value="TreeGrafter"/>
</dbReference>
<keyword evidence="3" id="KW-0540">Nuclease</keyword>
<dbReference type="PANTHER" id="PTHR47963">
    <property type="entry name" value="DEAD-BOX ATP-DEPENDENT RNA HELICASE 47, MITOCHONDRIAL"/>
    <property type="match status" value="1"/>
</dbReference>
<keyword evidence="12" id="KW-1185">Reference proteome</keyword>
<dbReference type="GO" id="GO:0016787">
    <property type="term" value="F:hydrolase activity"/>
    <property type="evidence" value="ECO:0007669"/>
    <property type="project" value="UniProtKB-KW"/>
</dbReference>
<dbReference type="RefSeq" id="WP_024332434.1">
    <property type="nucleotide sequence ID" value="NZ_JASOXK010000010.1"/>
</dbReference>
<dbReference type="GO" id="GO:0051607">
    <property type="term" value="P:defense response to virus"/>
    <property type="evidence" value="ECO:0007669"/>
    <property type="project" value="UniProtKB-KW"/>
</dbReference>
<dbReference type="Pfam" id="PF22590">
    <property type="entry name" value="Cas3-like_C_2"/>
    <property type="match status" value="1"/>
</dbReference>
<keyword evidence="7" id="KW-0347">Helicase</keyword>
<keyword evidence="5" id="KW-0547">Nucleotide-binding</keyword>
<dbReference type="STRING" id="33007.HMPREF3198_02026"/>
<name>A0A2I1IQW6_9ACTO</name>
<evidence type="ECO:0000256" key="2">
    <source>
        <dbReference type="ARBA" id="ARBA00009046"/>
    </source>
</evidence>
<dbReference type="InterPro" id="IPR011545">
    <property type="entry name" value="DEAD/DEAH_box_helicase_dom"/>
</dbReference>
<evidence type="ECO:0000256" key="1">
    <source>
        <dbReference type="ARBA" id="ARBA00006847"/>
    </source>
</evidence>
<dbReference type="GO" id="GO:0003723">
    <property type="term" value="F:RNA binding"/>
    <property type="evidence" value="ECO:0007669"/>
    <property type="project" value="TreeGrafter"/>
</dbReference>
<keyword evidence="11" id="KW-0255">Endonuclease</keyword>
<dbReference type="InterPro" id="IPR038257">
    <property type="entry name" value="CRISPR-assoc_Cas3_HD_sf"/>
</dbReference>
<feature type="domain" description="HD Cas3-type" evidence="10">
    <location>
        <begin position="13"/>
        <end position="223"/>
    </location>
</feature>
<gene>
    <name evidence="11" type="ORF">CYJ19_02705</name>
</gene>
<dbReference type="SMART" id="SM00471">
    <property type="entry name" value="HDc"/>
    <property type="match status" value="1"/>
</dbReference>
<dbReference type="PROSITE" id="PS51643">
    <property type="entry name" value="HD_CAS3"/>
    <property type="match status" value="1"/>
</dbReference>
<dbReference type="InterPro" id="IPR001650">
    <property type="entry name" value="Helicase_C-like"/>
</dbReference>
<dbReference type="Gene3D" id="1.10.3210.30">
    <property type="match status" value="1"/>
</dbReference>
<dbReference type="SMART" id="SM00487">
    <property type="entry name" value="DEXDc"/>
    <property type="match status" value="1"/>
</dbReference>
<dbReference type="AlphaFoldDB" id="A0A2I1IQW6"/>
<protein>
    <submittedName>
        <fullName evidence="11">CRISPR-associated helicase/endonuclease Cas3</fullName>
    </submittedName>
</protein>
<dbReference type="SUPFAM" id="SSF52540">
    <property type="entry name" value="P-loop containing nucleoside triphosphate hydrolases"/>
    <property type="match status" value="1"/>
</dbReference>
<reference evidence="11 12" key="1">
    <citation type="submission" date="2017-12" db="EMBL/GenBank/DDBJ databases">
        <title>Phylogenetic diversity of female urinary microbiome.</title>
        <authorList>
            <person name="Thomas-White K."/>
            <person name="Wolfe A.J."/>
        </authorList>
    </citation>
    <scope>NUCLEOTIDE SEQUENCE [LARGE SCALE GENOMIC DNA]</scope>
    <source>
        <strain evidence="11 12">UMB0402</strain>
    </source>
</reference>
<sequence length="866" mass="95621">MDTHQRIWAKEIGLDRPYPLLAHLLDTAAIAKQLYMGWLRPGLREQIAEDLSDGDQTETVKIIAYIAGTHDIGKANPYFQAQPRNSNEAFERIRAAILQEEQCTFLDEDEIPVPPSAKPYLTRHERVGAIALSPKPLEAGTNLRRAWWGIPALGHHGRFTEPAEEERQEQELDQILATRNWEPIQRDLLEAIKTACGISELPRLASGVTTVLLAGLVILADRIASGTDWVQARANLAADGQISLEKPKHWIDKAATSALERIKNTLGIYKGWENQQAAIAEILGGNQPRPMQEEALRVGGGIWNVMAPTGGGKTEAAILRHSTRDERLIFLLPTQATSNALMRRIHKIYEHTPNVAALAHGLASVEDLYAQPVTVASDKKEGGLYYTDFVKSGSSRLLAPICVGTVDQGLLATLPAKWTHLRLLALANAHVVIDEAHTLDPYQTKLVENLLAWLRATNTRVTLLTATLPSQQRTDFLNAYCGKPPTDKAQFPALENLQVGECEGKLSIPTVREYKIAFTTENSSYDALVPNHVTWVKKMRAKYPKARIGIICNTVERAQKVAKEIGDHTIILHSRMTAEHRRQNAELLEKTIGPGKKGEGLTVVGTQAIEASLDIDLDVMRTELCPAPSLIQRAGRVWRREDINRTLRIPGAVHLPMTVVKIDNDAGFQVRPYFDAELRRTWNWLNGHHMMKMPDDCQDFIDYSKVTLDTIAEDFEGATEQLADEVLKAQEGLAVANKLGDLTKKGVTLGTLIAMTAPKQSSEDEASTRFIKRNTIQCILGDPTGVIPGGWEGSAEKLLAARGSDQELIKAAMRGSIPIPEGSKYAAVLAEKVALTQSKSLLARYYFIPNALQFYDPNVGLTVGDN</sequence>
<evidence type="ECO:0000256" key="8">
    <source>
        <dbReference type="ARBA" id="ARBA00022840"/>
    </source>
</evidence>
<evidence type="ECO:0000259" key="10">
    <source>
        <dbReference type="PROSITE" id="PS51643"/>
    </source>
</evidence>
<evidence type="ECO:0000256" key="6">
    <source>
        <dbReference type="ARBA" id="ARBA00022801"/>
    </source>
</evidence>
<dbReference type="NCBIfam" id="TIGR01587">
    <property type="entry name" value="cas3_core"/>
    <property type="match status" value="1"/>
</dbReference>
<proteinExistence type="inferred from homology"/>
<evidence type="ECO:0000313" key="12">
    <source>
        <dbReference type="Proteomes" id="UP000235122"/>
    </source>
</evidence>
<dbReference type="GO" id="GO:0005524">
    <property type="term" value="F:ATP binding"/>
    <property type="evidence" value="ECO:0007669"/>
    <property type="project" value="UniProtKB-KW"/>
</dbReference>
<comment type="caution">
    <text evidence="11">The sequence shown here is derived from an EMBL/GenBank/DDBJ whole genome shotgun (WGS) entry which is preliminary data.</text>
</comment>
<dbReference type="InterPro" id="IPR006483">
    <property type="entry name" value="CRISPR-assoc_Cas3_HD"/>
</dbReference>
<dbReference type="GeneID" id="35865885"/>
<dbReference type="Proteomes" id="UP000235122">
    <property type="component" value="Unassembled WGS sequence"/>
</dbReference>
<dbReference type="InterPro" id="IPR054712">
    <property type="entry name" value="Cas3-like_dom"/>
</dbReference>
<evidence type="ECO:0000256" key="9">
    <source>
        <dbReference type="ARBA" id="ARBA00023118"/>
    </source>
</evidence>
<evidence type="ECO:0000256" key="5">
    <source>
        <dbReference type="ARBA" id="ARBA00022741"/>
    </source>
</evidence>
<dbReference type="InterPro" id="IPR006474">
    <property type="entry name" value="Helicase_Cas3_CRISPR-ass_core"/>
</dbReference>